<protein>
    <submittedName>
        <fullName evidence="8">Polysaccharide deacetylase domain-containing protein</fullName>
    </submittedName>
</protein>
<proteinExistence type="predicted"/>
<reference evidence="8 9" key="1">
    <citation type="journal article" date="2013" name="Curr. Biol.">
        <title>Shared signatures of parasitism and phylogenomics unite Cryptomycota and microsporidia.</title>
        <authorList>
            <person name="James T.Y."/>
            <person name="Pelin A."/>
            <person name="Bonen L."/>
            <person name="Ahrendt S."/>
            <person name="Sain D."/>
            <person name="Corradi N."/>
            <person name="Stajich J.E."/>
        </authorList>
    </citation>
    <scope>NUCLEOTIDE SEQUENCE [LARGE SCALE GENOMIC DNA]</scope>
    <source>
        <strain evidence="8 9">CSF55</strain>
    </source>
</reference>
<dbReference type="PROSITE" id="PS51677">
    <property type="entry name" value="NODB"/>
    <property type="match status" value="1"/>
</dbReference>
<evidence type="ECO:0000256" key="5">
    <source>
        <dbReference type="ARBA" id="ARBA00023277"/>
    </source>
</evidence>
<dbReference type="OMA" id="YESITMQ"/>
<dbReference type="PANTHER" id="PTHR46471">
    <property type="entry name" value="CHITIN DEACETYLASE"/>
    <property type="match status" value="1"/>
</dbReference>
<dbReference type="Pfam" id="PF01522">
    <property type="entry name" value="Polysacc_deac_1"/>
    <property type="match status" value="1"/>
</dbReference>
<dbReference type="GO" id="GO:0046872">
    <property type="term" value="F:metal ion binding"/>
    <property type="evidence" value="ECO:0007669"/>
    <property type="project" value="UniProtKB-KW"/>
</dbReference>
<keyword evidence="4" id="KW-0378">Hydrolase</keyword>
<dbReference type="PANTHER" id="PTHR46471:SF2">
    <property type="entry name" value="CHITIN DEACETYLASE-RELATED"/>
    <property type="match status" value="1"/>
</dbReference>
<dbReference type="InterPro" id="IPR011330">
    <property type="entry name" value="Glyco_hydro/deAcase_b/a-brl"/>
</dbReference>
<accession>A0A075APH8</accession>
<keyword evidence="2" id="KW-0479">Metal-binding</keyword>
<dbReference type="GO" id="GO:0016810">
    <property type="term" value="F:hydrolase activity, acting on carbon-nitrogen (but not peptide) bonds"/>
    <property type="evidence" value="ECO:0007669"/>
    <property type="project" value="InterPro"/>
</dbReference>
<evidence type="ECO:0000256" key="2">
    <source>
        <dbReference type="ARBA" id="ARBA00022723"/>
    </source>
</evidence>
<evidence type="ECO:0000256" key="3">
    <source>
        <dbReference type="ARBA" id="ARBA00022729"/>
    </source>
</evidence>
<dbReference type="EMBL" id="KE561194">
    <property type="protein sequence ID" value="EPZ32014.1"/>
    <property type="molecule type" value="Genomic_DNA"/>
</dbReference>
<evidence type="ECO:0000259" key="7">
    <source>
        <dbReference type="PROSITE" id="PS51677"/>
    </source>
</evidence>
<evidence type="ECO:0000256" key="1">
    <source>
        <dbReference type="ARBA" id="ARBA00001941"/>
    </source>
</evidence>
<evidence type="ECO:0000256" key="4">
    <source>
        <dbReference type="ARBA" id="ARBA00022801"/>
    </source>
</evidence>
<dbReference type="GO" id="GO:0005975">
    <property type="term" value="P:carbohydrate metabolic process"/>
    <property type="evidence" value="ECO:0007669"/>
    <property type="project" value="InterPro"/>
</dbReference>
<keyword evidence="6" id="KW-0175">Coiled coil</keyword>
<keyword evidence="5" id="KW-0119">Carbohydrate metabolism</keyword>
<dbReference type="SUPFAM" id="SSF88713">
    <property type="entry name" value="Glycoside hydrolase/deacetylase"/>
    <property type="match status" value="1"/>
</dbReference>
<name>A0A075APH8_ROZAC</name>
<feature type="domain" description="NodB homology" evidence="7">
    <location>
        <begin position="82"/>
        <end position="263"/>
    </location>
</feature>
<dbReference type="OrthoDB" id="407355at2759"/>
<gene>
    <name evidence="8" type="ORF">O9G_004279</name>
</gene>
<dbReference type="Gene3D" id="3.20.20.370">
    <property type="entry name" value="Glycoside hydrolase/deacetylase"/>
    <property type="match status" value="1"/>
</dbReference>
<evidence type="ECO:0000256" key="6">
    <source>
        <dbReference type="SAM" id="Coils"/>
    </source>
</evidence>
<evidence type="ECO:0000313" key="9">
    <source>
        <dbReference type="Proteomes" id="UP000030755"/>
    </source>
</evidence>
<keyword evidence="9" id="KW-1185">Reference proteome</keyword>
<feature type="coiled-coil region" evidence="6">
    <location>
        <begin position="9"/>
        <end position="36"/>
    </location>
</feature>
<organism evidence="8 9">
    <name type="scientific">Rozella allomycis (strain CSF55)</name>
    <dbReference type="NCBI Taxonomy" id="988480"/>
    <lineage>
        <taxon>Eukaryota</taxon>
        <taxon>Fungi</taxon>
        <taxon>Fungi incertae sedis</taxon>
        <taxon>Cryptomycota</taxon>
        <taxon>Cryptomycota incertae sedis</taxon>
        <taxon>Rozella</taxon>
    </lineage>
</organism>
<dbReference type="AlphaFoldDB" id="A0A075APH8"/>
<dbReference type="HOGENOM" id="CLU_021264_6_1_1"/>
<sequence>MFVYLIKVNRNVKSELDELKTHYEMLQIELKQTQSLKVIESNHVNVTSIPRLYKKERIHNRRKNYQTQQDSIRVFSSCTKNGVIAITIDDGPGVSTSRILDVFKKYNSKATFFFVGVNFEKYGNIIKPAFDEGHLIASHTWSHIDFSESTDDKIKEEIGKNNNGFRNLIRAVPRYIRPPYGTFTHNAGRILKEMGFEAAVRWDYDTRDWDTNQSSNVVSSFQRIFDSKPENSSFLVLMHDMEHSAEALSLIVPKLVEKGYKLVRVDECLGIPESRAYKYEEL</sequence>
<comment type="cofactor">
    <cofactor evidence="1">
        <name>Co(2+)</name>
        <dbReference type="ChEBI" id="CHEBI:48828"/>
    </cofactor>
</comment>
<dbReference type="InterPro" id="IPR002509">
    <property type="entry name" value="NODB_dom"/>
</dbReference>
<dbReference type="STRING" id="988480.A0A075APH8"/>
<evidence type="ECO:0000313" key="8">
    <source>
        <dbReference type="EMBL" id="EPZ32014.1"/>
    </source>
</evidence>
<keyword evidence="3" id="KW-0732">Signal</keyword>
<dbReference type="Proteomes" id="UP000030755">
    <property type="component" value="Unassembled WGS sequence"/>
</dbReference>